<dbReference type="OrthoDB" id="1095931at2"/>
<keyword evidence="3" id="KW-1185">Reference proteome</keyword>
<sequence>MKSITRGLFIFYSRLIIPSLGLSILLSLLMMGSIGFLAGVGISYIVFSLALHYYIYEIKNTEEYYFYHNLGLSRFWLWVNTIGVSLFIGLLLTI</sequence>
<gene>
    <name evidence="2" type="ORF">CLV32_3327</name>
</gene>
<keyword evidence="1" id="KW-0812">Transmembrane</keyword>
<feature type="transmembrane region" description="Helical" evidence="1">
    <location>
        <begin position="6"/>
        <end position="29"/>
    </location>
</feature>
<accession>A0A4R6IFA8</accession>
<dbReference type="Proteomes" id="UP000295499">
    <property type="component" value="Unassembled WGS sequence"/>
</dbReference>
<protein>
    <submittedName>
        <fullName evidence="2">Uncharacterized protein</fullName>
    </submittedName>
</protein>
<reference evidence="2 3" key="1">
    <citation type="submission" date="2019-03" db="EMBL/GenBank/DDBJ databases">
        <title>Genomic Encyclopedia of Archaeal and Bacterial Type Strains, Phase II (KMG-II): from individual species to whole genera.</title>
        <authorList>
            <person name="Goeker M."/>
        </authorList>
    </citation>
    <scope>NUCLEOTIDE SEQUENCE [LARGE SCALE GENOMIC DNA]</scope>
    <source>
        <strain evidence="2 3">DSM 19034</strain>
    </source>
</reference>
<dbReference type="EMBL" id="SNWM01000004">
    <property type="protein sequence ID" value="TDO20694.1"/>
    <property type="molecule type" value="Genomic_DNA"/>
</dbReference>
<feature type="transmembrane region" description="Helical" evidence="1">
    <location>
        <begin position="75"/>
        <end position="93"/>
    </location>
</feature>
<feature type="transmembrane region" description="Helical" evidence="1">
    <location>
        <begin position="36"/>
        <end position="55"/>
    </location>
</feature>
<keyword evidence="1" id="KW-1133">Transmembrane helix</keyword>
<comment type="caution">
    <text evidence="2">The sequence shown here is derived from an EMBL/GenBank/DDBJ whole genome shotgun (WGS) entry which is preliminary data.</text>
</comment>
<dbReference type="AlphaFoldDB" id="A0A4R6IFA8"/>
<organism evidence="2 3">
    <name type="scientific">Pedobacter duraquae</name>
    <dbReference type="NCBI Taxonomy" id="425511"/>
    <lineage>
        <taxon>Bacteria</taxon>
        <taxon>Pseudomonadati</taxon>
        <taxon>Bacteroidota</taxon>
        <taxon>Sphingobacteriia</taxon>
        <taxon>Sphingobacteriales</taxon>
        <taxon>Sphingobacteriaceae</taxon>
        <taxon>Pedobacter</taxon>
    </lineage>
</organism>
<evidence type="ECO:0000256" key="1">
    <source>
        <dbReference type="SAM" id="Phobius"/>
    </source>
</evidence>
<evidence type="ECO:0000313" key="2">
    <source>
        <dbReference type="EMBL" id="TDO20694.1"/>
    </source>
</evidence>
<name>A0A4R6IFA8_9SPHI</name>
<dbReference type="RefSeq" id="WP_133557403.1">
    <property type="nucleotide sequence ID" value="NZ_SNWM01000004.1"/>
</dbReference>
<keyword evidence="1" id="KW-0472">Membrane</keyword>
<evidence type="ECO:0000313" key="3">
    <source>
        <dbReference type="Proteomes" id="UP000295499"/>
    </source>
</evidence>
<proteinExistence type="predicted"/>